<reference evidence="2 3" key="1">
    <citation type="submission" date="2019-03" db="EMBL/GenBank/DDBJ databases">
        <title>Complete genome sequence of Paenisporosarcina antarctica CGMCC 1.6503T.</title>
        <authorList>
            <person name="Rong J.-C."/>
            <person name="Chi N.-Y."/>
            <person name="Zhang Q.-F."/>
        </authorList>
    </citation>
    <scope>NUCLEOTIDE SEQUENCE [LARGE SCALE GENOMIC DNA]</scope>
    <source>
        <strain evidence="2 3">CGMCC 1.6503</strain>
    </source>
</reference>
<protein>
    <submittedName>
        <fullName evidence="2">General stress protein</fullName>
    </submittedName>
</protein>
<dbReference type="EMBL" id="CP038015">
    <property type="protein sequence ID" value="QBP39960.1"/>
    <property type="molecule type" value="Genomic_DNA"/>
</dbReference>
<dbReference type="KEGG" id="panc:E2636_01760"/>
<evidence type="ECO:0000313" key="2">
    <source>
        <dbReference type="EMBL" id="QBP39960.1"/>
    </source>
</evidence>
<name>A0A4P6ZU15_9BACL</name>
<accession>A0A4P6ZU15</accession>
<dbReference type="InterPro" id="IPR025889">
    <property type="entry name" value="GSP17M-like_dom"/>
</dbReference>
<feature type="domain" description="General stress protein 17M-like" evidence="1">
    <location>
        <begin position="4"/>
        <end position="98"/>
    </location>
</feature>
<organism evidence="2 3">
    <name type="scientific">Paenisporosarcina antarctica</name>
    <dbReference type="NCBI Taxonomy" id="417367"/>
    <lineage>
        <taxon>Bacteria</taxon>
        <taxon>Bacillati</taxon>
        <taxon>Bacillota</taxon>
        <taxon>Bacilli</taxon>
        <taxon>Bacillales</taxon>
        <taxon>Caryophanaceae</taxon>
        <taxon>Paenisporosarcina</taxon>
    </lineage>
</organism>
<dbReference type="Pfam" id="PF11181">
    <property type="entry name" value="YflT"/>
    <property type="match status" value="1"/>
</dbReference>
<dbReference type="AlphaFoldDB" id="A0A4P6ZU15"/>
<proteinExistence type="predicted"/>
<keyword evidence="3" id="KW-1185">Reference proteome</keyword>
<dbReference type="OrthoDB" id="2353304at2"/>
<evidence type="ECO:0000313" key="3">
    <source>
        <dbReference type="Proteomes" id="UP000294292"/>
    </source>
</evidence>
<evidence type="ECO:0000259" key="1">
    <source>
        <dbReference type="Pfam" id="PF11181"/>
    </source>
</evidence>
<dbReference type="RefSeq" id="WP_017382082.1">
    <property type="nucleotide sequence ID" value="NZ_CP038015.1"/>
</dbReference>
<sequence>MTVMYKEYVTDEEAILGIQDIKTKGVHEDDIYVLTHENHRTNQVADMADANTVGVTEQGLGTSIANVFRKKGDELRAQFEELGFSQPEAVQLEEKLDEHKVIVVVKNSPVGFMY</sequence>
<dbReference type="Proteomes" id="UP000294292">
    <property type="component" value="Chromosome"/>
</dbReference>
<gene>
    <name evidence="2" type="ORF">E2636_01760</name>
</gene>